<dbReference type="InterPro" id="IPR007889">
    <property type="entry name" value="HTH_Psq"/>
</dbReference>
<dbReference type="Pfam" id="PF01498">
    <property type="entry name" value="HTH_Tnp_Tc3_2"/>
    <property type="match status" value="1"/>
</dbReference>
<feature type="domain" description="Transposase Tc1-like" evidence="2">
    <location>
        <begin position="83"/>
        <end position="150"/>
    </location>
</feature>
<feature type="non-terminal residue" evidence="5">
    <location>
        <position position="366"/>
    </location>
</feature>
<keyword evidence="6" id="KW-1185">Reference proteome</keyword>
<dbReference type="InterPro" id="IPR038717">
    <property type="entry name" value="Tc1-like_DDE_dom"/>
</dbReference>
<dbReference type="Gene3D" id="1.10.10.10">
    <property type="entry name" value="Winged helix-like DNA-binding domain superfamily/Winged helix DNA-binding domain"/>
    <property type="match status" value="1"/>
</dbReference>
<dbReference type="Proteomes" id="UP000258309">
    <property type="component" value="Unassembled WGS sequence"/>
</dbReference>
<sequence length="366" mass="42833">MATPRRPLSQIDNNITPYKDLSPYIRGKIIGKAEEGKKIAHIAKELNVPDSTVRDTIKKEQLRTDGKSNPKPGRPDKYSERFKRRLIAFVRKEPKSSMAKIRKHMEVKISNKAITRILDSVGIWHWRCKRRPYLTDEIAAKRLTWCLKRKDWELSDFLNYIFTDECSAERRAGGITEWAWFQPKQKWDKEMVTTYSKSKDISVMVWAAIWWSNGKVHKSELVILDRDFESKKFGYTANSYIKVIDDQLPKIWEPGLIFMQDNTPIHCANKVKQWFKDMAIPVTDWPPYSPDLNPIEHVWWHLKAKVLEIHPELKDMGKNDEAIIALENALIEAWDLLDDSIIQSCLESLCKRRDAVIAAKGWHTKY</sequence>
<dbReference type="SUPFAM" id="SSF46689">
    <property type="entry name" value="Homeodomain-like"/>
    <property type="match status" value="1"/>
</dbReference>
<feature type="domain" description="HTH psq-type" evidence="3">
    <location>
        <begin position="28"/>
        <end position="60"/>
    </location>
</feature>
<dbReference type="AlphaFoldDB" id="A0A3E2H4T7"/>
<protein>
    <recommendedName>
        <fullName evidence="7">Tc1-like transposase DDE domain-containing protein</fullName>
    </recommendedName>
</protein>
<name>A0A3E2H4T7_SCYLI</name>
<dbReference type="GO" id="GO:0015074">
    <property type="term" value="P:DNA integration"/>
    <property type="evidence" value="ECO:0007669"/>
    <property type="project" value="InterPro"/>
</dbReference>
<dbReference type="GO" id="GO:0003677">
    <property type="term" value="F:DNA binding"/>
    <property type="evidence" value="ECO:0007669"/>
    <property type="project" value="InterPro"/>
</dbReference>
<gene>
    <name evidence="5" type="ORF">B7463_g7998</name>
</gene>
<dbReference type="PANTHER" id="PTHR23022:SF119">
    <property type="entry name" value="TC1-LIKE TRANSPOSASE DDE DOMAIN-CONTAINING PROTEIN"/>
    <property type="match status" value="1"/>
</dbReference>
<dbReference type="EMBL" id="NCSJ02000167">
    <property type="protein sequence ID" value="RFU28321.1"/>
    <property type="molecule type" value="Genomic_DNA"/>
</dbReference>
<dbReference type="InterPro" id="IPR002492">
    <property type="entry name" value="Transposase_Tc1-like"/>
</dbReference>
<dbReference type="Gene3D" id="3.30.420.10">
    <property type="entry name" value="Ribonuclease H-like superfamily/Ribonuclease H"/>
    <property type="match status" value="1"/>
</dbReference>
<dbReference type="GO" id="GO:0006313">
    <property type="term" value="P:DNA transposition"/>
    <property type="evidence" value="ECO:0007669"/>
    <property type="project" value="InterPro"/>
</dbReference>
<dbReference type="STRING" id="5539.A0A3E2H4T7"/>
<evidence type="ECO:0008006" key="7">
    <source>
        <dbReference type="Google" id="ProtNLM"/>
    </source>
</evidence>
<dbReference type="OMA" id="GITEWAW"/>
<comment type="caution">
    <text evidence="5">The sequence shown here is derived from an EMBL/GenBank/DDBJ whole genome shotgun (WGS) entry which is preliminary data.</text>
</comment>
<dbReference type="InterPro" id="IPR009057">
    <property type="entry name" value="Homeodomain-like_sf"/>
</dbReference>
<feature type="domain" description="Tc1-like transposase DDE" evidence="4">
    <location>
        <begin position="238"/>
        <end position="308"/>
    </location>
</feature>
<evidence type="ECO:0000313" key="5">
    <source>
        <dbReference type="EMBL" id="RFU28321.1"/>
    </source>
</evidence>
<dbReference type="OrthoDB" id="3556043at2759"/>
<dbReference type="Pfam" id="PF13358">
    <property type="entry name" value="DDE_3"/>
    <property type="match status" value="1"/>
</dbReference>
<evidence type="ECO:0000259" key="2">
    <source>
        <dbReference type="Pfam" id="PF01498"/>
    </source>
</evidence>
<dbReference type="Pfam" id="PF04218">
    <property type="entry name" value="CENP-B_N"/>
    <property type="match status" value="1"/>
</dbReference>
<dbReference type="InterPro" id="IPR036397">
    <property type="entry name" value="RNaseH_sf"/>
</dbReference>
<evidence type="ECO:0000259" key="4">
    <source>
        <dbReference type="Pfam" id="PF13358"/>
    </source>
</evidence>
<evidence type="ECO:0000259" key="3">
    <source>
        <dbReference type="Pfam" id="PF04218"/>
    </source>
</evidence>
<dbReference type="InterPro" id="IPR052338">
    <property type="entry name" value="Transposase_5"/>
</dbReference>
<evidence type="ECO:0000256" key="1">
    <source>
        <dbReference type="SAM" id="MobiDB-lite"/>
    </source>
</evidence>
<reference evidence="5 6" key="1">
    <citation type="submission" date="2018-05" db="EMBL/GenBank/DDBJ databases">
        <title>Draft genome sequence of Scytalidium lignicola DSM 105466, a ubiquitous saprotrophic fungus.</title>
        <authorList>
            <person name="Buettner E."/>
            <person name="Gebauer A.M."/>
            <person name="Hofrichter M."/>
            <person name="Liers C."/>
            <person name="Kellner H."/>
        </authorList>
    </citation>
    <scope>NUCLEOTIDE SEQUENCE [LARGE SCALE GENOMIC DNA]</scope>
    <source>
        <strain evidence="5 6">DSM 105466</strain>
    </source>
</reference>
<evidence type="ECO:0000313" key="6">
    <source>
        <dbReference type="Proteomes" id="UP000258309"/>
    </source>
</evidence>
<feature type="region of interest" description="Disordered" evidence="1">
    <location>
        <begin position="54"/>
        <end position="77"/>
    </location>
</feature>
<feature type="non-terminal residue" evidence="5">
    <location>
        <position position="1"/>
    </location>
</feature>
<proteinExistence type="predicted"/>
<dbReference type="InterPro" id="IPR036388">
    <property type="entry name" value="WH-like_DNA-bd_sf"/>
</dbReference>
<accession>A0A3E2H4T7</accession>
<dbReference type="PANTHER" id="PTHR23022">
    <property type="entry name" value="TRANSPOSABLE ELEMENT-RELATED"/>
    <property type="match status" value="1"/>
</dbReference>
<organism evidence="5 6">
    <name type="scientific">Scytalidium lignicola</name>
    <name type="common">Hyphomycete</name>
    <dbReference type="NCBI Taxonomy" id="5539"/>
    <lineage>
        <taxon>Eukaryota</taxon>
        <taxon>Fungi</taxon>
        <taxon>Dikarya</taxon>
        <taxon>Ascomycota</taxon>
        <taxon>Pezizomycotina</taxon>
        <taxon>Leotiomycetes</taxon>
        <taxon>Leotiomycetes incertae sedis</taxon>
        <taxon>Scytalidium</taxon>
    </lineage>
</organism>